<evidence type="ECO:0000256" key="3">
    <source>
        <dbReference type="ARBA" id="ARBA00022527"/>
    </source>
</evidence>
<dbReference type="PANTHER" id="PTHR47982:SF54">
    <property type="entry name" value="PROTEIN KINASE SUPERFAMILY PROTEIN"/>
    <property type="match status" value="1"/>
</dbReference>
<dbReference type="Pfam" id="PF07714">
    <property type="entry name" value="PK_Tyr_Ser-Thr"/>
    <property type="match status" value="1"/>
</dbReference>
<feature type="region of interest" description="Disordered" evidence="13">
    <location>
        <begin position="82"/>
        <end position="101"/>
    </location>
</feature>
<dbReference type="GO" id="GO:0005886">
    <property type="term" value="C:plasma membrane"/>
    <property type="evidence" value="ECO:0007669"/>
    <property type="project" value="UniProtKB-SubCell"/>
</dbReference>
<evidence type="ECO:0000256" key="10">
    <source>
        <dbReference type="ARBA" id="ARBA00047899"/>
    </source>
</evidence>
<dbReference type="InterPro" id="IPR047117">
    <property type="entry name" value="PERK1-13-like"/>
</dbReference>
<comment type="subcellular location">
    <subcellularLocation>
        <location evidence="1">Cell membrane</location>
        <topology evidence="1">Single-pass membrane protein</topology>
    </subcellularLocation>
</comment>
<evidence type="ECO:0000256" key="4">
    <source>
        <dbReference type="ARBA" id="ARBA00022679"/>
    </source>
</evidence>
<dbReference type="PANTHER" id="PTHR47982">
    <property type="entry name" value="PROLINE-RICH RECEPTOR-LIKE PROTEIN KINASE PERK4"/>
    <property type="match status" value="1"/>
</dbReference>
<evidence type="ECO:0000256" key="1">
    <source>
        <dbReference type="ARBA" id="ARBA00004162"/>
    </source>
</evidence>
<evidence type="ECO:0000256" key="13">
    <source>
        <dbReference type="SAM" id="MobiDB-lite"/>
    </source>
</evidence>
<comment type="catalytic activity">
    <reaction evidence="11">
        <text>L-seryl-[protein] + ATP = O-phospho-L-seryl-[protein] + ADP + H(+)</text>
        <dbReference type="Rhea" id="RHEA:17989"/>
        <dbReference type="Rhea" id="RHEA-COMP:9863"/>
        <dbReference type="Rhea" id="RHEA-COMP:11604"/>
        <dbReference type="ChEBI" id="CHEBI:15378"/>
        <dbReference type="ChEBI" id="CHEBI:29999"/>
        <dbReference type="ChEBI" id="CHEBI:30616"/>
        <dbReference type="ChEBI" id="CHEBI:83421"/>
        <dbReference type="ChEBI" id="CHEBI:456216"/>
        <dbReference type="EC" id="2.7.11.1"/>
    </reaction>
</comment>
<feature type="transmembrane region" description="Helical" evidence="14">
    <location>
        <begin position="375"/>
        <end position="398"/>
    </location>
</feature>
<dbReference type="AlphaFoldDB" id="A0A5J5C0X0"/>
<dbReference type="Gene3D" id="3.30.200.20">
    <property type="entry name" value="Phosphorylase Kinase, domain 1"/>
    <property type="match status" value="1"/>
</dbReference>
<dbReference type="Gene3D" id="1.10.510.10">
    <property type="entry name" value="Transferase(Phosphotransferase) domain 1"/>
    <property type="match status" value="1"/>
</dbReference>
<keyword evidence="8 14" id="KW-1133">Transmembrane helix</keyword>
<keyword evidence="17" id="KW-1185">Reference proteome</keyword>
<dbReference type="Proteomes" id="UP000325577">
    <property type="component" value="Linkage Group LG0"/>
</dbReference>
<keyword evidence="4" id="KW-0808">Transferase</keyword>
<dbReference type="SUPFAM" id="SSF57850">
    <property type="entry name" value="RING/U-box"/>
    <property type="match status" value="1"/>
</dbReference>
<keyword evidence="3" id="KW-0418">Kinase</keyword>
<comment type="catalytic activity">
    <reaction evidence="10">
        <text>L-threonyl-[protein] + ATP = O-phospho-L-threonyl-[protein] + ADP + H(+)</text>
        <dbReference type="Rhea" id="RHEA:46608"/>
        <dbReference type="Rhea" id="RHEA-COMP:11060"/>
        <dbReference type="Rhea" id="RHEA-COMP:11605"/>
        <dbReference type="ChEBI" id="CHEBI:15378"/>
        <dbReference type="ChEBI" id="CHEBI:30013"/>
        <dbReference type="ChEBI" id="CHEBI:30616"/>
        <dbReference type="ChEBI" id="CHEBI:61977"/>
        <dbReference type="ChEBI" id="CHEBI:456216"/>
        <dbReference type="EC" id="2.7.11.1"/>
    </reaction>
</comment>
<keyword evidence="5 14" id="KW-0812">Transmembrane</keyword>
<dbReference type="EC" id="2.7.11.1" evidence="2"/>
<evidence type="ECO:0000256" key="2">
    <source>
        <dbReference type="ARBA" id="ARBA00012513"/>
    </source>
</evidence>
<evidence type="ECO:0000256" key="7">
    <source>
        <dbReference type="ARBA" id="ARBA00022840"/>
    </source>
</evidence>
<evidence type="ECO:0000256" key="14">
    <source>
        <dbReference type="SAM" id="Phobius"/>
    </source>
</evidence>
<dbReference type="InterPro" id="IPR000719">
    <property type="entry name" value="Prot_kinase_dom"/>
</dbReference>
<dbReference type="Gene3D" id="3.30.40.10">
    <property type="entry name" value="Zinc/RING finger domain, C3HC4 (zinc finger)"/>
    <property type="match status" value="1"/>
</dbReference>
<dbReference type="InterPro" id="IPR011009">
    <property type="entry name" value="Kinase-like_dom_sf"/>
</dbReference>
<reference evidence="16 17" key="1">
    <citation type="submission" date="2019-09" db="EMBL/GenBank/DDBJ databases">
        <title>A chromosome-level genome assembly of the Chinese tupelo Nyssa sinensis.</title>
        <authorList>
            <person name="Yang X."/>
            <person name="Kang M."/>
            <person name="Yang Y."/>
            <person name="Xiong H."/>
            <person name="Wang M."/>
            <person name="Zhang Z."/>
            <person name="Wang Z."/>
            <person name="Wu H."/>
            <person name="Ma T."/>
            <person name="Liu J."/>
            <person name="Xi Z."/>
        </authorList>
    </citation>
    <scope>NUCLEOTIDE SEQUENCE [LARGE SCALE GENOMIC DNA]</scope>
    <source>
        <strain evidence="16">J267</strain>
        <tissue evidence="16">Leaf</tissue>
    </source>
</reference>
<dbReference type="PROSITE" id="PS00107">
    <property type="entry name" value="PROTEIN_KINASE_ATP"/>
    <property type="match status" value="1"/>
</dbReference>
<dbReference type="GO" id="GO:0004674">
    <property type="term" value="F:protein serine/threonine kinase activity"/>
    <property type="evidence" value="ECO:0007669"/>
    <property type="project" value="UniProtKB-KW"/>
</dbReference>
<name>A0A5J5C0X0_9ASTE</name>
<evidence type="ECO:0000259" key="15">
    <source>
        <dbReference type="PROSITE" id="PS50011"/>
    </source>
</evidence>
<dbReference type="GO" id="GO:0005524">
    <property type="term" value="F:ATP binding"/>
    <property type="evidence" value="ECO:0007669"/>
    <property type="project" value="UniProtKB-UniRule"/>
</dbReference>
<feature type="binding site" evidence="12">
    <location>
        <position position="486"/>
    </location>
    <ligand>
        <name>ATP</name>
        <dbReference type="ChEBI" id="CHEBI:30616"/>
    </ligand>
</feature>
<evidence type="ECO:0000313" key="17">
    <source>
        <dbReference type="Proteomes" id="UP000325577"/>
    </source>
</evidence>
<feature type="compositionally biased region" description="Low complexity" evidence="13">
    <location>
        <begin position="427"/>
        <end position="436"/>
    </location>
</feature>
<feature type="domain" description="Protein kinase" evidence="15">
    <location>
        <begin position="458"/>
        <end position="733"/>
    </location>
</feature>
<dbReference type="EMBL" id="CM018031">
    <property type="protein sequence ID" value="KAA8548504.1"/>
    <property type="molecule type" value="Genomic_DNA"/>
</dbReference>
<feature type="compositionally biased region" description="Low complexity" evidence="13">
    <location>
        <begin position="406"/>
        <end position="416"/>
    </location>
</feature>
<evidence type="ECO:0000256" key="5">
    <source>
        <dbReference type="ARBA" id="ARBA00022692"/>
    </source>
</evidence>
<keyword evidence="9 14" id="KW-0472">Membrane</keyword>
<dbReference type="PROSITE" id="PS50011">
    <property type="entry name" value="PROTEIN_KINASE_DOM"/>
    <property type="match status" value="1"/>
</dbReference>
<evidence type="ECO:0000256" key="12">
    <source>
        <dbReference type="PROSITE-ProRule" id="PRU10141"/>
    </source>
</evidence>
<evidence type="ECO:0000256" key="6">
    <source>
        <dbReference type="ARBA" id="ARBA00022741"/>
    </source>
</evidence>
<accession>A0A5J5C0X0</accession>
<dbReference type="OrthoDB" id="5600418at2759"/>
<keyword evidence="6 12" id="KW-0547">Nucleotide-binding</keyword>
<gene>
    <name evidence="16" type="ORF">F0562_000229</name>
</gene>
<evidence type="ECO:0000256" key="8">
    <source>
        <dbReference type="ARBA" id="ARBA00022989"/>
    </source>
</evidence>
<evidence type="ECO:0000313" key="16">
    <source>
        <dbReference type="EMBL" id="KAA8548504.1"/>
    </source>
</evidence>
<keyword evidence="3" id="KW-0723">Serine/threonine-protein kinase</keyword>
<evidence type="ECO:0000256" key="9">
    <source>
        <dbReference type="ARBA" id="ARBA00023136"/>
    </source>
</evidence>
<protein>
    <recommendedName>
        <fullName evidence="2">non-specific serine/threonine protein kinase</fullName>
        <ecNumber evidence="2">2.7.11.1</ecNumber>
    </recommendedName>
</protein>
<dbReference type="FunFam" id="1.10.510.10:FF:000430">
    <property type="entry name" value="Protein kinase superfamily protein"/>
    <property type="match status" value="1"/>
</dbReference>
<keyword evidence="7 12" id="KW-0067">ATP-binding</keyword>
<dbReference type="InterPro" id="IPR017441">
    <property type="entry name" value="Protein_kinase_ATP_BS"/>
</dbReference>
<feature type="region of interest" description="Disordered" evidence="13">
    <location>
        <begin position="406"/>
        <end position="442"/>
    </location>
</feature>
<dbReference type="SUPFAM" id="SSF56112">
    <property type="entry name" value="Protein kinase-like (PK-like)"/>
    <property type="match status" value="1"/>
</dbReference>
<dbReference type="InterPro" id="IPR001245">
    <property type="entry name" value="Ser-Thr/Tyr_kinase_cat_dom"/>
</dbReference>
<organism evidence="16 17">
    <name type="scientific">Nyssa sinensis</name>
    <dbReference type="NCBI Taxonomy" id="561372"/>
    <lineage>
        <taxon>Eukaryota</taxon>
        <taxon>Viridiplantae</taxon>
        <taxon>Streptophyta</taxon>
        <taxon>Embryophyta</taxon>
        <taxon>Tracheophyta</taxon>
        <taxon>Spermatophyta</taxon>
        <taxon>Magnoliopsida</taxon>
        <taxon>eudicotyledons</taxon>
        <taxon>Gunneridae</taxon>
        <taxon>Pentapetalae</taxon>
        <taxon>asterids</taxon>
        <taxon>Cornales</taxon>
        <taxon>Nyssaceae</taxon>
        <taxon>Nyssa</taxon>
    </lineage>
</organism>
<sequence>MHAFCIYCIHKWSNFKRKCPLCNAEFDSWFFKISLSARTFHKEKLLALNEGKKADIGQRYRIPEQRIPRVIRRLREELNTVSQQTRPLPRRRSFGQSRSMPPGSFAERVLQWRASIYEQHLRAVPFSSRNRPVQHIRGNDGVKDRIQQRIEPWIRRELQALLGDPDPSVILHVAASLFISSLEERHSVSSGQSDVEDNFLAPLRRFLHEWTDTFWHELRCFAESPFNMETYDTIVEYKWVLFLSKVANKREFGCASLLGLTAERILELATWTKCTRSQFLTEFRGSWTERIEGESSVLIQSEDKKEAKRMFFSIRGFLTVIFNDTLNTGQQSGKSCILQEELQSRGPNDLGFLILARCSGFMREEWRLYRMSGSFAAIIGGAGAVLAVLALVIGFVWFCMLQRRSSSNKNSETGSSDPSAVVELKRGGPSSSSAPALSEPHGTRQFTMEELEQATKHFTESNLIGYGSFGLVYKGLLRDGTVVAIKRRTGIPRQELVEEVVHLSGIWHRNLVTLLGYCQERGYQMLVFEHLPNGSMCNHLYDTGKDPTTKLEFKQRLSIALGAAKGLCHLHSQKPPIVHSNFKTANVLVDENFIAKVADAGVTKLLQRIEDASTSHMTSSNVFQDPEVGPMGIFSEMSDVYSFGVFLLELVTGRAASNIDSFRYHESILQWVQTHLSGNNFVDHRLAGSFTAEGMNDFIGLILQCLSYPRKQRPKMDMVVLEIDRIREKEITLTTVMGEGTATVILGSQLFTSK</sequence>
<proteinExistence type="predicted"/>
<evidence type="ECO:0000256" key="11">
    <source>
        <dbReference type="ARBA" id="ARBA00048679"/>
    </source>
</evidence>
<dbReference type="InterPro" id="IPR013083">
    <property type="entry name" value="Znf_RING/FYVE/PHD"/>
</dbReference>